<accession>A0ABW0UBD7</accession>
<name>A0ABW0UBD7_9BACI</name>
<sequence length="50" mass="5386">MRKKVLYSLLTGIISLGVLAACGGNTEEDPAMNEDPAMQEEPAMDEEGME</sequence>
<dbReference type="PROSITE" id="PS51257">
    <property type="entry name" value="PROKAR_LIPOPROTEIN"/>
    <property type="match status" value="1"/>
</dbReference>
<feature type="chain" id="PRO_5046989811" evidence="2">
    <location>
        <begin position="21"/>
        <end position="50"/>
    </location>
</feature>
<keyword evidence="4" id="KW-1185">Reference proteome</keyword>
<comment type="caution">
    <text evidence="3">The sequence shown here is derived from an EMBL/GenBank/DDBJ whole genome shotgun (WGS) entry which is preliminary data.</text>
</comment>
<evidence type="ECO:0000256" key="2">
    <source>
        <dbReference type="SAM" id="SignalP"/>
    </source>
</evidence>
<organism evidence="3 4">
    <name type="scientific">Aliibacillus thermotolerans</name>
    <dbReference type="NCBI Taxonomy" id="1834418"/>
    <lineage>
        <taxon>Bacteria</taxon>
        <taxon>Bacillati</taxon>
        <taxon>Bacillota</taxon>
        <taxon>Bacilli</taxon>
        <taxon>Bacillales</taxon>
        <taxon>Bacillaceae</taxon>
        <taxon>Aliibacillus</taxon>
    </lineage>
</organism>
<evidence type="ECO:0000313" key="3">
    <source>
        <dbReference type="EMBL" id="MFC5629296.1"/>
    </source>
</evidence>
<protein>
    <submittedName>
        <fullName evidence="3">Uncharacterized protein</fullName>
    </submittedName>
</protein>
<dbReference type="EMBL" id="JBHSPF010000058">
    <property type="protein sequence ID" value="MFC5629296.1"/>
    <property type="molecule type" value="Genomic_DNA"/>
</dbReference>
<evidence type="ECO:0000313" key="4">
    <source>
        <dbReference type="Proteomes" id="UP001596143"/>
    </source>
</evidence>
<evidence type="ECO:0000256" key="1">
    <source>
        <dbReference type="SAM" id="MobiDB-lite"/>
    </source>
</evidence>
<proteinExistence type="predicted"/>
<keyword evidence="2" id="KW-0732">Signal</keyword>
<gene>
    <name evidence="3" type="ORF">ACFPTR_10570</name>
</gene>
<dbReference type="RefSeq" id="WP_270896888.1">
    <property type="nucleotide sequence ID" value="NZ_JBHSPF010000058.1"/>
</dbReference>
<feature type="region of interest" description="Disordered" evidence="1">
    <location>
        <begin position="25"/>
        <end position="50"/>
    </location>
</feature>
<reference evidence="4" key="1">
    <citation type="journal article" date="2019" name="Int. J. Syst. Evol. Microbiol.">
        <title>The Global Catalogue of Microorganisms (GCM) 10K type strain sequencing project: providing services to taxonomists for standard genome sequencing and annotation.</title>
        <authorList>
            <consortium name="The Broad Institute Genomics Platform"/>
            <consortium name="The Broad Institute Genome Sequencing Center for Infectious Disease"/>
            <person name="Wu L."/>
            <person name="Ma J."/>
        </authorList>
    </citation>
    <scope>NUCLEOTIDE SEQUENCE [LARGE SCALE GENOMIC DNA]</scope>
    <source>
        <strain evidence="4">CGMCC 1.15790</strain>
    </source>
</reference>
<feature type="signal peptide" evidence="2">
    <location>
        <begin position="1"/>
        <end position="20"/>
    </location>
</feature>
<dbReference type="Proteomes" id="UP001596143">
    <property type="component" value="Unassembled WGS sequence"/>
</dbReference>